<dbReference type="EMBL" id="QDDL01000001">
    <property type="protein sequence ID" value="PVZ71695.1"/>
    <property type="molecule type" value="Genomic_DNA"/>
</dbReference>
<organism evidence="2 3">
    <name type="scientific">Pelagibaculum spongiae</name>
    <dbReference type="NCBI Taxonomy" id="2080658"/>
    <lineage>
        <taxon>Bacteria</taxon>
        <taxon>Pseudomonadati</taxon>
        <taxon>Pseudomonadota</taxon>
        <taxon>Gammaproteobacteria</taxon>
        <taxon>Oceanospirillales</taxon>
        <taxon>Pelagibaculum</taxon>
    </lineage>
</organism>
<sequence>MYLKRTCNSLILLLLVRLSKYPYVIQYNVPIILFTALTVLAVTSWQKRLIAVADLAAAQNPSALDVQSNAAVTLEMEGPSNCYKGFPTKHQAE</sequence>
<keyword evidence="1" id="KW-0812">Transmembrane</keyword>
<gene>
    <name evidence="2" type="ORF">DC094_01315</name>
</gene>
<keyword evidence="3" id="KW-1185">Reference proteome</keyword>
<name>A0A2V1H4J6_9GAMM</name>
<keyword evidence="1" id="KW-1133">Transmembrane helix</keyword>
<keyword evidence="1" id="KW-0472">Membrane</keyword>
<reference evidence="2 3" key="1">
    <citation type="submission" date="2018-04" db="EMBL/GenBank/DDBJ databases">
        <title>Thalassorhabdus spongiae gen. nov., sp. nov., isolated from a marine sponge in South-West Iceland.</title>
        <authorList>
            <person name="Knobloch S."/>
            <person name="Daussin A."/>
            <person name="Johannsson R."/>
            <person name="Marteinsson V.T."/>
        </authorList>
    </citation>
    <scope>NUCLEOTIDE SEQUENCE [LARGE SCALE GENOMIC DNA]</scope>
    <source>
        <strain evidence="2 3">Hp12</strain>
    </source>
</reference>
<feature type="transmembrane region" description="Helical" evidence="1">
    <location>
        <begin position="23"/>
        <end position="42"/>
    </location>
</feature>
<accession>A0A2V1H4J6</accession>
<dbReference type="Proteomes" id="UP000244906">
    <property type="component" value="Unassembled WGS sequence"/>
</dbReference>
<dbReference type="AlphaFoldDB" id="A0A2V1H4J6"/>
<proteinExistence type="predicted"/>
<evidence type="ECO:0000313" key="3">
    <source>
        <dbReference type="Proteomes" id="UP000244906"/>
    </source>
</evidence>
<comment type="caution">
    <text evidence="2">The sequence shown here is derived from an EMBL/GenBank/DDBJ whole genome shotgun (WGS) entry which is preliminary data.</text>
</comment>
<protein>
    <submittedName>
        <fullName evidence="2">Uncharacterized protein</fullName>
    </submittedName>
</protein>
<evidence type="ECO:0000256" key="1">
    <source>
        <dbReference type="SAM" id="Phobius"/>
    </source>
</evidence>
<evidence type="ECO:0000313" key="2">
    <source>
        <dbReference type="EMBL" id="PVZ71695.1"/>
    </source>
</evidence>